<dbReference type="PANTHER" id="PTHR23333">
    <property type="entry name" value="UBX DOMAIN CONTAINING PROTEIN"/>
    <property type="match status" value="1"/>
</dbReference>
<keyword evidence="6" id="KW-1185">Reference proteome</keyword>
<dbReference type="InterPro" id="IPR012989">
    <property type="entry name" value="SEP_domain"/>
</dbReference>
<proteinExistence type="predicted"/>
<feature type="compositionally biased region" description="Polar residues" evidence="1">
    <location>
        <begin position="280"/>
        <end position="294"/>
    </location>
</feature>
<dbReference type="PROSITE" id="PS51399">
    <property type="entry name" value="SEP"/>
    <property type="match status" value="1"/>
</dbReference>
<dbReference type="PROSITE" id="PS50053">
    <property type="entry name" value="UBIQUITIN_2"/>
    <property type="match status" value="1"/>
</dbReference>
<evidence type="ECO:0000256" key="1">
    <source>
        <dbReference type="SAM" id="MobiDB-lite"/>
    </source>
</evidence>
<dbReference type="PANTHER" id="PTHR23333:SF20">
    <property type="entry name" value="NSFL1 COFACTOR P47"/>
    <property type="match status" value="1"/>
</dbReference>
<dbReference type="CDD" id="cd01770">
    <property type="entry name" value="UBX_UBXN2"/>
    <property type="match status" value="1"/>
</dbReference>
<evidence type="ECO:0000313" key="5">
    <source>
        <dbReference type="EMBL" id="KAK6624815.1"/>
    </source>
</evidence>
<dbReference type="Pfam" id="PF14555">
    <property type="entry name" value="UBA_4"/>
    <property type="match status" value="1"/>
</dbReference>
<dbReference type="PROSITE" id="PS50033">
    <property type="entry name" value="UBX"/>
    <property type="match status" value="1"/>
</dbReference>
<dbReference type="InterPro" id="IPR009060">
    <property type="entry name" value="UBA-like_sf"/>
</dbReference>
<dbReference type="Gene3D" id="1.10.8.10">
    <property type="entry name" value="DNA helicase RuvA subunit, C-terminal domain"/>
    <property type="match status" value="1"/>
</dbReference>
<gene>
    <name evidence="5" type="ORF">RUM44_011679</name>
</gene>
<evidence type="ECO:0000313" key="6">
    <source>
        <dbReference type="Proteomes" id="UP001359485"/>
    </source>
</evidence>
<feature type="domain" description="Ubiquitin-like" evidence="3">
    <location>
        <begin position="318"/>
        <end position="391"/>
    </location>
</feature>
<evidence type="ECO:0008006" key="7">
    <source>
        <dbReference type="Google" id="ProtNLM"/>
    </source>
</evidence>
<dbReference type="EMBL" id="JAWJWF010000046">
    <property type="protein sequence ID" value="KAK6624815.1"/>
    <property type="molecule type" value="Genomic_DNA"/>
</dbReference>
<dbReference type="SMART" id="SM00553">
    <property type="entry name" value="SEP"/>
    <property type="match status" value="1"/>
</dbReference>
<dbReference type="InterPro" id="IPR000626">
    <property type="entry name" value="Ubiquitin-like_dom"/>
</dbReference>
<feature type="region of interest" description="Disordered" evidence="1">
    <location>
        <begin position="275"/>
        <end position="303"/>
    </location>
</feature>
<dbReference type="CDD" id="cd14348">
    <property type="entry name" value="UBA_p47"/>
    <property type="match status" value="1"/>
</dbReference>
<dbReference type="SUPFAM" id="SSF54236">
    <property type="entry name" value="Ubiquitin-like"/>
    <property type="match status" value="1"/>
</dbReference>
<evidence type="ECO:0000259" key="3">
    <source>
        <dbReference type="PROSITE" id="PS50053"/>
    </source>
</evidence>
<dbReference type="Gene3D" id="3.10.20.90">
    <property type="entry name" value="Phosphatidylinositol 3-kinase Catalytic Subunit, Chain A, domain 1"/>
    <property type="match status" value="1"/>
</dbReference>
<feature type="region of interest" description="Disordered" evidence="1">
    <location>
        <begin position="49"/>
        <end position="89"/>
    </location>
</feature>
<dbReference type="Pfam" id="PF00789">
    <property type="entry name" value="UBX"/>
    <property type="match status" value="1"/>
</dbReference>
<accession>A0ABR1AQS3</accession>
<feature type="domain" description="UBX" evidence="2">
    <location>
        <begin position="313"/>
        <end position="389"/>
    </location>
</feature>
<name>A0ABR1AQS3_POLSC</name>
<dbReference type="InterPro" id="IPR001012">
    <property type="entry name" value="UBX_dom"/>
</dbReference>
<dbReference type="InterPro" id="IPR036241">
    <property type="entry name" value="NSFL1C_SEP_dom_sf"/>
</dbReference>
<organism evidence="5 6">
    <name type="scientific">Polyplax serrata</name>
    <name type="common">Common mouse louse</name>
    <dbReference type="NCBI Taxonomy" id="468196"/>
    <lineage>
        <taxon>Eukaryota</taxon>
        <taxon>Metazoa</taxon>
        <taxon>Ecdysozoa</taxon>
        <taxon>Arthropoda</taxon>
        <taxon>Hexapoda</taxon>
        <taxon>Insecta</taxon>
        <taxon>Pterygota</taxon>
        <taxon>Neoptera</taxon>
        <taxon>Paraneoptera</taxon>
        <taxon>Psocodea</taxon>
        <taxon>Troctomorpha</taxon>
        <taxon>Phthiraptera</taxon>
        <taxon>Anoplura</taxon>
        <taxon>Polyplacidae</taxon>
        <taxon>Polyplax</taxon>
    </lineage>
</organism>
<protein>
    <recommendedName>
        <fullName evidence="7">NSFL1 cofactor p47</fullName>
    </recommendedName>
</protein>
<reference evidence="5 6" key="1">
    <citation type="submission" date="2023-09" db="EMBL/GenBank/DDBJ databases">
        <title>Genomes of two closely related lineages of the louse Polyplax serrata with different host specificities.</title>
        <authorList>
            <person name="Martinu J."/>
            <person name="Tarabai H."/>
            <person name="Stefka J."/>
            <person name="Hypsa V."/>
        </authorList>
    </citation>
    <scope>NUCLEOTIDE SEQUENCE [LARGE SCALE GENOMIC DNA]</scope>
    <source>
        <strain evidence="5">98ZLc_SE</strain>
    </source>
</reference>
<dbReference type="Proteomes" id="UP001359485">
    <property type="component" value="Unassembled WGS sequence"/>
</dbReference>
<evidence type="ECO:0000259" key="4">
    <source>
        <dbReference type="PROSITE" id="PS51399"/>
    </source>
</evidence>
<dbReference type="SUPFAM" id="SSF102848">
    <property type="entry name" value="NSFL1 (p97 ATPase) cofactor p47, SEP domain"/>
    <property type="match status" value="1"/>
</dbReference>
<feature type="domain" description="SEP" evidence="4">
    <location>
        <begin position="198"/>
        <end position="263"/>
    </location>
</feature>
<dbReference type="SUPFAM" id="SSF46934">
    <property type="entry name" value="UBA-like"/>
    <property type="match status" value="1"/>
</dbReference>
<evidence type="ECO:0000259" key="2">
    <source>
        <dbReference type="PROSITE" id="PS50033"/>
    </source>
</evidence>
<comment type="caution">
    <text evidence="5">The sequence shown here is derived from an EMBL/GenBank/DDBJ whole genome shotgun (WGS) entry which is preliminary data.</text>
</comment>
<dbReference type="Pfam" id="PF08059">
    <property type="entry name" value="SEP"/>
    <property type="match status" value="1"/>
</dbReference>
<sequence length="391" mass="42704">MSQHQDNQQLVSSFADVTGVDSDQARVYLEAAAWQLEGALMNFYDNQEDERQQNQNSNDNEVQEITASDAPPRNRHLETSSASAIPRGGITNSRFATISSLNKDASSDEEEGQAFYAGGSEHSGQQVLGPGKKKNSIVAEMFKSAQEHGAEVLDSHNQGSSKKKNTFTGLGYRLGQSNNDSEVIGIPNNTPSSSSNKEVNVTLKMWQDGFSINDGPLRQYSDPSTREFLSVVSRGEIPGELLKEAKGNEVHLNMEDHSHEEFVAVKPKLKAFSGKGSVLGSPTPNSVMAPTSTSDQDRNTNEEKAKSLLSVNTAEPTTTIQIRLADGSRLAATLNHTHTVAELREFIKIARPEYCGRGFKLMTTFPNRDLEDDKTLVDAGILNSAIMQRLT</sequence>
<dbReference type="SMART" id="SM00166">
    <property type="entry name" value="UBX"/>
    <property type="match status" value="1"/>
</dbReference>
<dbReference type="InterPro" id="IPR029071">
    <property type="entry name" value="Ubiquitin-like_domsf"/>
</dbReference>
<dbReference type="Gene3D" id="3.30.420.210">
    <property type="entry name" value="SEP domain"/>
    <property type="match status" value="1"/>
</dbReference>